<dbReference type="GO" id="GO:0005886">
    <property type="term" value="C:plasma membrane"/>
    <property type="evidence" value="ECO:0007669"/>
    <property type="project" value="UniProtKB-SubCell"/>
</dbReference>
<dbReference type="EC" id="2.7.10.2" evidence="5"/>
<comment type="caution">
    <text evidence="21">The sequence shown here is derived from an EMBL/GenBank/DDBJ whole genome shotgun (WGS) entry which is preliminary data.</text>
</comment>
<evidence type="ECO:0000256" key="14">
    <source>
        <dbReference type="ARBA" id="ARBA00023136"/>
    </source>
</evidence>
<dbReference type="InterPro" id="IPR027417">
    <property type="entry name" value="P-loop_NTPase"/>
</dbReference>
<dbReference type="GO" id="GO:0005524">
    <property type="term" value="F:ATP binding"/>
    <property type="evidence" value="ECO:0007669"/>
    <property type="project" value="UniProtKB-KW"/>
</dbReference>
<feature type="compositionally biased region" description="Basic and acidic residues" evidence="17">
    <location>
        <begin position="12"/>
        <end position="30"/>
    </location>
</feature>
<reference evidence="21" key="1">
    <citation type="journal article" date="2021" name="PeerJ">
        <title>Extensive microbial diversity within the chicken gut microbiome revealed by metagenomics and culture.</title>
        <authorList>
            <person name="Gilroy R."/>
            <person name="Ravi A."/>
            <person name="Getino M."/>
            <person name="Pursley I."/>
            <person name="Horton D.L."/>
            <person name="Alikhan N.F."/>
            <person name="Baker D."/>
            <person name="Gharbi K."/>
            <person name="Hall N."/>
            <person name="Watson M."/>
            <person name="Adriaenssens E.M."/>
            <person name="Foster-Nyarko E."/>
            <person name="Jarju S."/>
            <person name="Secka A."/>
            <person name="Antonio M."/>
            <person name="Oren A."/>
            <person name="Chaudhuri R.R."/>
            <person name="La Ragione R."/>
            <person name="Hildebrand F."/>
            <person name="Pallen M.J."/>
        </authorList>
    </citation>
    <scope>NUCLEOTIDE SEQUENCE</scope>
    <source>
        <strain evidence="21">ChiBcec6-4105</strain>
    </source>
</reference>
<comment type="subcellular location">
    <subcellularLocation>
        <location evidence="1">Cell inner membrane</location>
        <topology evidence="1">Multi-pass membrane protein</topology>
    </subcellularLocation>
</comment>
<sequence>MDMIMETMGKTSGEETKEDKSMEDQRKEIENREDDEMEIDLVLLFGAFWKSFTKLWWLVLILILAGAGGFYAFQNLSYEPLYASSATFTVATGDGENGTYNFYYNSNTADQMSRTFPYILDSSFFRSALLERLGTDTLNGTITSETVENSNMVTMRVESPDPEDAREILDTALEIYPETARFVLGDIQFNYLNEPETPTEPFNHIGLRRTLALGGGAGALVGILILGLTALFRRTARNPEEMQKITSLRCLAMIPQVRFKARKKQKKKKISVLDKRLSFGYRESLRALEIRLENMMAKEGGKVLLISSTASGEGKSTLAVNLSELLASRGKRVLLIDGDLRKQDDAGIIGIRDGAGLADIVKGEKTIREGLRKLKKSGIWFLGSRRIVKQPASVLSSPRTGELIQALKKEMDYIIIDTPPCEMFQDAGMLSDYADGILYVVKYDFIPQRRIWEGLSFLGGRSARILGYVFNSYPESVSEYGYGRYGYGRYGRYGYGKYGYGGGSYRQPYGQKNAYEEEAGNG</sequence>
<dbReference type="GO" id="GO:0004715">
    <property type="term" value="F:non-membrane spanning protein tyrosine kinase activity"/>
    <property type="evidence" value="ECO:0007669"/>
    <property type="project" value="UniProtKB-EC"/>
</dbReference>
<evidence type="ECO:0000256" key="13">
    <source>
        <dbReference type="ARBA" id="ARBA00022989"/>
    </source>
</evidence>
<feature type="region of interest" description="Disordered" evidence="17">
    <location>
        <begin position="1"/>
        <end position="31"/>
    </location>
</feature>
<dbReference type="CDD" id="cd05387">
    <property type="entry name" value="BY-kinase"/>
    <property type="match status" value="1"/>
</dbReference>
<evidence type="ECO:0000256" key="3">
    <source>
        <dbReference type="ARBA" id="ARBA00007316"/>
    </source>
</evidence>
<dbReference type="InterPro" id="IPR005702">
    <property type="entry name" value="Wzc-like_C"/>
</dbReference>
<feature type="transmembrane region" description="Helical" evidence="18">
    <location>
        <begin position="55"/>
        <end position="73"/>
    </location>
</feature>
<reference evidence="21" key="2">
    <citation type="submission" date="2021-04" db="EMBL/GenBank/DDBJ databases">
        <authorList>
            <person name="Gilroy R."/>
        </authorList>
    </citation>
    <scope>NUCLEOTIDE SEQUENCE</scope>
    <source>
        <strain evidence="21">ChiBcec6-4105</strain>
    </source>
</reference>
<comment type="similarity">
    <text evidence="4">Belongs to the etk/wzc family.</text>
</comment>
<name>A0A9D2QW09_9FIRM</name>
<dbReference type="AlphaFoldDB" id="A0A9D2QW09"/>
<keyword evidence="7" id="KW-0997">Cell inner membrane</keyword>
<evidence type="ECO:0000259" key="20">
    <source>
        <dbReference type="Pfam" id="PF13614"/>
    </source>
</evidence>
<dbReference type="InterPro" id="IPR003856">
    <property type="entry name" value="LPS_length_determ_N"/>
</dbReference>
<protein>
    <recommendedName>
        <fullName evidence="5">non-specific protein-tyrosine kinase</fullName>
        <ecNumber evidence="5">2.7.10.2</ecNumber>
    </recommendedName>
</protein>
<evidence type="ECO:0000256" key="10">
    <source>
        <dbReference type="ARBA" id="ARBA00022741"/>
    </source>
</evidence>
<dbReference type="Pfam" id="PF13614">
    <property type="entry name" value="AAA_31"/>
    <property type="match status" value="1"/>
</dbReference>
<feature type="transmembrane region" description="Helical" evidence="18">
    <location>
        <begin position="211"/>
        <end position="232"/>
    </location>
</feature>
<evidence type="ECO:0000313" key="21">
    <source>
        <dbReference type="EMBL" id="HJD29784.1"/>
    </source>
</evidence>
<organism evidence="21 22">
    <name type="scientific">Candidatus Blautia avicola</name>
    <dbReference type="NCBI Taxonomy" id="2838483"/>
    <lineage>
        <taxon>Bacteria</taxon>
        <taxon>Bacillati</taxon>
        <taxon>Bacillota</taxon>
        <taxon>Clostridia</taxon>
        <taxon>Lachnospirales</taxon>
        <taxon>Lachnospiraceae</taxon>
        <taxon>Blautia</taxon>
    </lineage>
</organism>
<evidence type="ECO:0000256" key="16">
    <source>
        <dbReference type="ARBA" id="ARBA00051245"/>
    </source>
</evidence>
<evidence type="ECO:0000256" key="17">
    <source>
        <dbReference type="SAM" id="MobiDB-lite"/>
    </source>
</evidence>
<comment type="similarity">
    <text evidence="3">Belongs to the CpsD/CapB family.</text>
</comment>
<dbReference type="Gene3D" id="3.40.50.300">
    <property type="entry name" value="P-loop containing nucleotide triphosphate hydrolases"/>
    <property type="match status" value="1"/>
</dbReference>
<keyword evidence="9 18" id="KW-0812">Transmembrane</keyword>
<evidence type="ECO:0000256" key="12">
    <source>
        <dbReference type="ARBA" id="ARBA00022840"/>
    </source>
</evidence>
<evidence type="ECO:0000256" key="1">
    <source>
        <dbReference type="ARBA" id="ARBA00004429"/>
    </source>
</evidence>
<keyword evidence="8 21" id="KW-0808">Transferase</keyword>
<evidence type="ECO:0000256" key="15">
    <source>
        <dbReference type="ARBA" id="ARBA00023137"/>
    </source>
</evidence>
<dbReference type="InterPro" id="IPR025669">
    <property type="entry name" value="AAA_dom"/>
</dbReference>
<dbReference type="NCBIfam" id="TIGR01007">
    <property type="entry name" value="eps_fam"/>
    <property type="match status" value="1"/>
</dbReference>
<dbReference type="PANTHER" id="PTHR32309:SF13">
    <property type="entry name" value="FERRIC ENTEROBACTIN TRANSPORT PROTEIN FEPE"/>
    <property type="match status" value="1"/>
</dbReference>
<keyword evidence="14 18" id="KW-0472">Membrane</keyword>
<dbReference type="SUPFAM" id="SSF52540">
    <property type="entry name" value="P-loop containing nucleoside triphosphate hydrolases"/>
    <property type="match status" value="1"/>
</dbReference>
<comment type="catalytic activity">
    <reaction evidence="16">
        <text>L-tyrosyl-[protein] + ATP = O-phospho-L-tyrosyl-[protein] + ADP + H(+)</text>
        <dbReference type="Rhea" id="RHEA:10596"/>
        <dbReference type="Rhea" id="RHEA-COMP:10136"/>
        <dbReference type="Rhea" id="RHEA-COMP:20101"/>
        <dbReference type="ChEBI" id="CHEBI:15378"/>
        <dbReference type="ChEBI" id="CHEBI:30616"/>
        <dbReference type="ChEBI" id="CHEBI:46858"/>
        <dbReference type="ChEBI" id="CHEBI:61978"/>
        <dbReference type="ChEBI" id="CHEBI:456216"/>
        <dbReference type="EC" id="2.7.10.2"/>
    </reaction>
</comment>
<keyword evidence="6" id="KW-1003">Cell membrane</keyword>
<evidence type="ECO:0000256" key="4">
    <source>
        <dbReference type="ARBA" id="ARBA00008883"/>
    </source>
</evidence>
<evidence type="ECO:0000256" key="18">
    <source>
        <dbReference type="SAM" id="Phobius"/>
    </source>
</evidence>
<feature type="domain" description="AAA" evidence="20">
    <location>
        <begin position="302"/>
        <end position="424"/>
    </location>
</feature>
<evidence type="ECO:0000256" key="2">
    <source>
        <dbReference type="ARBA" id="ARBA00006683"/>
    </source>
</evidence>
<feature type="domain" description="Polysaccharide chain length determinant N-terminal" evidence="19">
    <location>
        <begin position="38"/>
        <end position="130"/>
    </location>
</feature>
<keyword evidence="10" id="KW-0547">Nucleotide-binding</keyword>
<accession>A0A9D2QW09</accession>
<dbReference type="EMBL" id="DWUY01000281">
    <property type="protein sequence ID" value="HJD29784.1"/>
    <property type="molecule type" value="Genomic_DNA"/>
</dbReference>
<keyword evidence="12" id="KW-0067">ATP-binding</keyword>
<comment type="similarity">
    <text evidence="2">Belongs to the CpsC/CapA family.</text>
</comment>
<evidence type="ECO:0000313" key="22">
    <source>
        <dbReference type="Proteomes" id="UP000823892"/>
    </source>
</evidence>
<dbReference type="PANTHER" id="PTHR32309">
    <property type="entry name" value="TYROSINE-PROTEIN KINASE"/>
    <property type="match status" value="1"/>
</dbReference>
<proteinExistence type="inferred from homology"/>
<evidence type="ECO:0000256" key="11">
    <source>
        <dbReference type="ARBA" id="ARBA00022777"/>
    </source>
</evidence>
<evidence type="ECO:0000256" key="6">
    <source>
        <dbReference type="ARBA" id="ARBA00022475"/>
    </source>
</evidence>
<evidence type="ECO:0000256" key="9">
    <source>
        <dbReference type="ARBA" id="ARBA00022692"/>
    </source>
</evidence>
<dbReference type="InterPro" id="IPR050445">
    <property type="entry name" value="Bact_polysacc_biosynth/exp"/>
</dbReference>
<evidence type="ECO:0000256" key="7">
    <source>
        <dbReference type="ARBA" id="ARBA00022519"/>
    </source>
</evidence>
<evidence type="ECO:0000256" key="5">
    <source>
        <dbReference type="ARBA" id="ARBA00011903"/>
    </source>
</evidence>
<gene>
    <name evidence="21" type="ORF">H9914_12440</name>
</gene>
<evidence type="ECO:0000256" key="8">
    <source>
        <dbReference type="ARBA" id="ARBA00022679"/>
    </source>
</evidence>
<keyword evidence="11" id="KW-0418">Kinase</keyword>
<dbReference type="Proteomes" id="UP000823892">
    <property type="component" value="Unassembled WGS sequence"/>
</dbReference>
<dbReference type="Pfam" id="PF02706">
    <property type="entry name" value="Wzz"/>
    <property type="match status" value="1"/>
</dbReference>
<keyword evidence="15" id="KW-0829">Tyrosine-protein kinase</keyword>
<keyword evidence="13 18" id="KW-1133">Transmembrane helix</keyword>
<evidence type="ECO:0000259" key="19">
    <source>
        <dbReference type="Pfam" id="PF02706"/>
    </source>
</evidence>